<dbReference type="InterPro" id="IPR039470">
    <property type="entry name" value="Nuc_deoxyri_tr2"/>
</dbReference>
<evidence type="ECO:0000313" key="2">
    <source>
        <dbReference type="Proteomes" id="UP001141327"/>
    </source>
</evidence>
<dbReference type="Proteomes" id="UP001141327">
    <property type="component" value="Unassembled WGS sequence"/>
</dbReference>
<keyword evidence="2" id="KW-1185">Reference proteome</keyword>
<organism evidence="1 2">
    <name type="scientific">Paratrimastix pyriformis</name>
    <dbReference type="NCBI Taxonomy" id="342808"/>
    <lineage>
        <taxon>Eukaryota</taxon>
        <taxon>Metamonada</taxon>
        <taxon>Preaxostyla</taxon>
        <taxon>Paratrimastigidae</taxon>
        <taxon>Paratrimastix</taxon>
    </lineage>
</organism>
<name>A0ABQ8UFA5_9EUKA</name>
<comment type="caution">
    <text evidence="1">The sequence shown here is derived from an EMBL/GenBank/DDBJ whole genome shotgun (WGS) entry which is preliminary data.</text>
</comment>
<dbReference type="Pfam" id="PF15891">
    <property type="entry name" value="Nuc_deoxyri_tr2"/>
    <property type="match status" value="1"/>
</dbReference>
<dbReference type="Gene3D" id="3.40.50.450">
    <property type="match status" value="1"/>
</dbReference>
<gene>
    <name evidence="1" type="ORF">PAPYR_7819</name>
</gene>
<reference evidence="1" key="1">
    <citation type="journal article" date="2022" name="bioRxiv">
        <title>Genomics of Preaxostyla Flagellates Illuminates Evolutionary Transitions and the Path Towards Mitochondrial Loss.</title>
        <authorList>
            <person name="Novak L.V.F."/>
            <person name="Treitli S.C."/>
            <person name="Pyrih J."/>
            <person name="Halakuc P."/>
            <person name="Pipaliya S.V."/>
            <person name="Vacek V."/>
            <person name="Brzon O."/>
            <person name="Soukal P."/>
            <person name="Eme L."/>
            <person name="Dacks J.B."/>
            <person name="Karnkowska A."/>
            <person name="Elias M."/>
            <person name="Hampl V."/>
        </authorList>
    </citation>
    <scope>NUCLEOTIDE SEQUENCE</scope>
    <source>
        <strain evidence="1">RCP-MX</strain>
    </source>
</reference>
<dbReference type="EMBL" id="JAPMOS010000060">
    <property type="protein sequence ID" value="KAJ4456798.1"/>
    <property type="molecule type" value="Genomic_DNA"/>
</dbReference>
<accession>A0ABQ8UFA5</accession>
<protein>
    <recommendedName>
        <fullName evidence="3">Nucleoside 2-deoxyribosyltransferase like</fullName>
    </recommendedName>
</protein>
<evidence type="ECO:0000313" key="1">
    <source>
        <dbReference type="EMBL" id="KAJ4456798.1"/>
    </source>
</evidence>
<proteinExistence type="predicted"/>
<sequence length="179" mass="19276">MITITAPEETPQTTRPKLFLGGAISGAPDWQATLIGLLGNSCPQLILLNPRRASFPVCGGLEDNKKLGTEQILWEERNIMNSNAMTMWFCKETLGPICLFELGKMAALGHKLFVGCEPGYARDLDVRVQLGLMRSDIVVVDTLEALAGQVQQWYRTLGQSGPAAAPPAHPTAVSPASST</sequence>
<evidence type="ECO:0008006" key="3">
    <source>
        <dbReference type="Google" id="ProtNLM"/>
    </source>
</evidence>